<keyword evidence="2" id="KW-0812">Transmembrane</keyword>
<keyword evidence="4" id="KW-1185">Reference proteome</keyword>
<evidence type="ECO:0000256" key="1">
    <source>
        <dbReference type="SAM" id="MobiDB-lite"/>
    </source>
</evidence>
<accession>A0A427YF72</accession>
<feature type="transmembrane region" description="Helical" evidence="2">
    <location>
        <begin position="135"/>
        <end position="159"/>
    </location>
</feature>
<dbReference type="EMBL" id="RSCD01000013">
    <property type="protein sequence ID" value="RSH89627.1"/>
    <property type="molecule type" value="Genomic_DNA"/>
</dbReference>
<proteinExistence type="predicted"/>
<keyword evidence="2" id="KW-1133">Transmembrane helix</keyword>
<name>A0A427YF72_9TREE</name>
<keyword evidence="2" id="KW-0472">Membrane</keyword>
<evidence type="ECO:0000313" key="3">
    <source>
        <dbReference type="EMBL" id="RSH89627.1"/>
    </source>
</evidence>
<gene>
    <name evidence="3" type="ORF">EHS25_002178</name>
</gene>
<organism evidence="3 4">
    <name type="scientific">Saitozyma podzolica</name>
    <dbReference type="NCBI Taxonomy" id="1890683"/>
    <lineage>
        <taxon>Eukaryota</taxon>
        <taxon>Fungi</taxon>
        <taxon>Dikarya</taxon>
        <taxon>Basidiomycota</taxon>
        <taxon>Agaricomycotina</taxon>
        <taxon>Tremellomycetes</taxon>
        <taxon>Tremellales</taxon>
        <taxon>Trimorphomycetaceae</taxon>
        <taxon>Saitozyma</taxon>
    </lineage>
</organism>
<sequence length="200" mass="20625">MGLFSRNLETEDSCSTRPRRVLRRPSRLQPTLTSDAPTSEAGIRDFLAAGKHLQRVGSTTGGETSVESEPSSSRWDTLKSRLAAMTPSPDTAATRLMYTGTAIAALAAAYGVYAASSTAFSAASNAVKFLYRLPLAIAGMPITIAKVAVALPISVAGLATRTAVSTASFSGSALWSGTKLSSNLVGSAVRTGLGFGPGPR</sequence>
<feature type="compositionally biased region" description="Basic residues" evidence="1">
    <location>
        <begin position="17"/>
        <end position="26"/>
    </location>
</feature>
<dbReference type="Proteomes" id="UP000279259">
    <property type="component" value="Unassembled WGS sequence"/>
</dbReference>
<protein>
    <submittedName>
        <fullName evidence="3">Uncharacterized protein</fullName>
    </submittedName>
</protein>
<feature type="transmembrane region" description="Helical" evidence="2">
    <location>
        <begin position="96"/>
        <end position="115"/>
    </location>
</feature>
<feature type="region of interest" description="Disordered" evidence="1">
    <location>
        <begin position="1"/>
        <end position="38"/>
    </location>
</feature>
<reference evidence="3 4" key="1">
    <citation type="submission" date="2018-11" db="EMBL/GenBank/DDBJ databases">
        <title>Genome sequence of Saitozyma podzolica DSM 27192.</title>
        <authorList>
            <person name="Aliyu H."/>
            <person name="Gorte O."/>
            <person name="Ochsenreither K."/>
        </authorList>
    </citation>
    <scope>NUCLEOTIDE SEQUENCE [LARGE SCALE GENOMIC DNA]</scope>
    <source>
        <strain evidence="3 4">DSM 27192</strain>
    </source>
</reference>
<dbReference type="AlphaFoldDB" id="A0A427YF72"/>
<evidence type="ECO:0000313" key="4">
    <source>
        <dbReference type="Proteomes" id="UP000279259"/>
    </source>
</evidence>
<evidence type="ECO:0000256" key="2">
    <source>
        <dbReference type="SAM" id="Phobius"/>
    </source>
</evidence>
<comment type="caution">
    <text evidence="3">The sequence shown here is derived from an EMBL/GenBank/DDBJ whole genome shotgun (WGS) entry which is preliminary data.</text>
</comment>